<evidence type="ECO:0000256" key="4">
    <source>
        <dbReference type="ARBA" id="ARBA00022679"/>
    </source>
</evidence>
<dbReference type="InterPro" id="IPR013217">
    <property type="entry name" value="Methyltransf_12"/>
</dbReference>
<dbReference type="GO" id="GO:0006633">
    <property type="term" value="P:fatty acid biosynthetic process"/>
    <property type="evidence" value="ECO:0007669"/>
    <property type="project" value="InterPro"/>
</dbReference>
<dbReference type="SUPFAM" id="SSF51735">
    <property type="entry name" value="NAD(P)-binding Rossmann-fold domains"/>
    <property type="match status" value="1"/>
</dbReference>
<dbReference type="InterPro" id="IPR049552">
    <property type="entry name" value="PKS_DH_N"/>
</dbReference>
<dbReference type="InterPro" id="IPR032821">
    <property type="entry name" value="PKS_assoc"/>
</dbReference>
<dbReference type="SUPFAM" id="SSF47336">
    <property type="entry name" value="ACP-like"/>
    <property type="match status" value="1"/>
</dbReference>
<dbReference type="InterPro" id="IPR042104">
    <property type="entry name" value="PKS_dehydratase_sf"/>
</dbReference>
<keyword evidence="4" id="KW-0808">Transferase</keyword>
<dbReference type="Pfam" id="PF00698">
    <property type="entry name" value="Acyl_transf_1"/>
    <property type="match status" value="1"/>
</dbReference>
<dbReference type="InterPro" id="IPR036291">
    <property type="entry name" value="NAD(P)-bd_dom_sf"/>
</dbReference>
<evidence type="ECO:0000256" key="5">
    <source>
        <dbReference type="ARBA" id="ARBA00023002"/>
    </source>
</evidence>
<feature type="region of interest" description="C-terminal hotdog fold" evidence="7">
    <location>
        <begin position="1230"/>
        <end position="1386"/>
    </location>
</feature>
<dbReference type="InterPro" id="IPR001227">
    <property type="entry name" value="Ac_transferase_dom_sf"/>
</dbReference>
<keyword evidence="2" id="KW-0597">Phosphoprotein</keyword>
<dbReference type="SUPFAM" id="SSF55048">
    <property type="entry name" value="Probable ACP-binding domain of malonyl-CoA ACP transacylase"/>
    <property type="match status" value="1"/>
</dbReference>
<dbReference type="GO" id="GO:0004315">
    <property type="term" value="F:3-oxoacyl-[acyl-carrier-protein] synthase activity"/>
    <property type="evidence" value="ECO:0007669"/>
    <property type="project" value="InterPro"/>
</dbReference>
<dbReference type="GO" id="GO:0008168">
    <property type="term" value="F:methyltransferase activity"/>
    <property type="evidence" value="ECO:0007669"/>
    <property type="project" value="UniProtKB-KW"/>
</dbReference>
<dbReference type="Gene3D" id="3.30.70.3290">
    <property type="match status" value="1"/>
</dbReference>
<reference evidence="11 12" key="1">
    <citation type="submission" date="2015-06" db="EMBL/GenBank/DDBJ databases">
        <title>Survival trade-offs in plant roots during colonization by closely related pathogenic and mutualistic fungi.</title>
        <authorList>
            <person name="Hacquard S."/>
            <person name="Kracher B."/>
            <person name="Hiruma K."/>
            <person name="Weinman A."/>
            <person name="Muench P."/>
            <person name="Garrido Oter R."/>
            <person name="Ver Loren van Themaat E."/>
            <person name="Dallerey J.-F."/>
            <person name="Damm U."/>
            <person name="Henrissat B."/>
            <person name="Lespinet O."/>
            <person name="Thon M."/>
            <person name="Kemen E."/>
            <person name="McHardy A.C."/>
            <person name="Schulze-Lefert P."/>
            <person name="O'Connell R.J."/>
        </authorList>
    </citation>
    <scope>NUCLEOTIDE SEQUENCE [LARGE SCALE GENOMIC DNA]</scope>
    <source>
        <strain evidence="11 12">MAFF 238704</strain>
    </source>
</reference>
<dbReference type="Pfam" id="PF21089">
    <property type="entry name" value="PKS_DH_N"/>
    <property type="match status" value="1"/>
</dbReference>
<dbReference type="GO" id="GO:0032259">
    <property type="term" value="P:methylation"/>
    <property type="evidence" value="ECO:0007669"/>
    <property type="project" value="UniProtKB-KW"/>
</dbReference>
<sequence length="2726" mass="295924">MSDSYVYVDGDHDAMGSRSETGNGSGSGRLFSPTSAEDSSFKFSAPEPIAIIGTACHFPGSIDSPQELAEFLKNPRDVLGDTMPSSRANLARFQHENPNHHGSTNVIRAYMLLQRDPAQFDSAFFHMHASEAEATDPQHRMILETVYEALESAGYPLSAVSGSRTGVYVGCMSSDYYDMQMLDVETMPKYTGIGTSRSMLSNRVSYFFNLKGPSMTIDTACSSSLVGVDAAVRSLRDGTSEMAIVAGANLILTPHFFVEGGMLGFLSPTSRCRMWDAAADGYARGEGVGAVVLKPLAKALADGDHVESVIKATGTNSDGHTNNITMPSAVVQAELIRSTYRSAGLDPESPLDRPQYYEAHGTGTRTGDPLEAEGISRGFFGLQDYGGGRADDPEHNETPAMYVGSIKTLIGHLETCAGLAGLLKASIAVQHGFIPPNLLFNEMNPEVAPFARRLKLATQLRPWPETHGERPRRASVGSYGFGGTNAHVVLESHDSAGDAARRSHRHKYDDDCTVMPLVGPFVLSAASRFSLVAGVSHLAQHIAQNPQEDLDDVAWTLAHRRSILPYRISFPGAASPAELVDKLQASVDRLKKTQSLSSFGTETQTPLTTGPSNWDQDLTDSACVLDERAAILAIFTGQGAQWPGMGRELLQWNARFQATIAACDEVLRGLPEAHRPSWSIKGEMLKPPDTSDSQLGRAEIASPVTTALQLGLADLLRASGVRFAAVVGHSSGETAALYAAGILELEDCIKIAYYKGFSGRHSTREGAMLAVGLSYDQAQELCSQPQFAGRIGVAASNGPTSVTISGDADAIAEAKETLDGEGTFARALRVDRAYHSNHTTEVLPFLRKYLEGCNIAVGCSPRAASESTDLDDNESPVWISTLYGNSDLMSVNYEEIKCEYWLKSATDAVLFSQAVEASLVHGPFDLIMEIGPHAALQGPTIQTITAALASSPPYTSVLKRGKNAIETFSSSLGHIWEHVGRPLDIVQLDLYQRTFRSVNRDNSGRDCTRSVVKGLPAYQWDRQRHWHESRMAANLRLRGGPPPNELLGRRCPDDSDSVMRWRNLLCLEELPWLQGHAFQGGAVFPMAGYAAVALEAALAMAGTRNNKTGPDLLHEIAEMRVEDLLVHEALSLDSCGKFETLVTLAEKTATPSRARANEHTPKYGTLVADLTFEGCALTDDSRVPELSRYCSARVVVSFVSDGQNDVNDVYSSLSSSPYVCLCPKRHSQRAKGLPLDVAEFYAHLTRIGIQYDGPFRAITQGNREEGSQTASASCVWDNPVDQVGGFTLLHPAVLDNSLQAIIAALYPPGSTRFGSPLLPVRMGRLAVNPRRLGAFTRRCNAVHRDSSSSDEACGSVGTVSVATYRGPRASPLASVSTQVLLDVDAKLAHVVQDDQTAAFCADGIAFSGVLGELSTPRNDLSLFYHTVMEPDILSPNFDFLPAQDDSAQYYTNIETLERLTLCYIRHFVDGVSVSQQANFPKWHHRHMTSVFRQRLFAHGQQQQQQQQQRQHRREKDQDDNVEALLAELEAQNVVNARLVRAVGENLRAVCEGRRDMLEVLLEQDDALSTLYDRGIAMTDGNRAVAQMVGLIAHRYPRMEFLEVGGGTGGTTKYVLEALGGRFKTYTFTDISAGFFKRSEEKLSKFDDGHGGKIKYRVFDIERSPTSQGFAEGAYDLIMAANCVHATKSLGATLAHIRALLRPGGFLVLLDITGDPIWLSYSFVFGGLDQWWAGAEDGRVDGPGASRARWNSELLKSGFSGLDQAVAFPERREMFSVMLSQAVDEPGTVLALRQPTLALERDSSRLSRQAFAVVGASSLAGHVVSQFGRNGPKVTHVPSLGHVGAATDPASSSLFAPGKNLAVVLMTELDVPLFSHLTSDALACFKRLLRSSRYFMLVTRRCGDENPHSNMLVGVLRALFVEMPQVRFECIDIGNSDVLADNLGRTSNIISVNLLRMVLMPLLKEEPSFDDNTMWSIEPELLVRDGCVQVPRVVKDKARNGRLNSSKRLIEQETYRSQHLVELDAAQDEPWKPYIEKGDGGRPPPAPPPQVLVRRPLLPRLPADRAASIFQIETTFSTVHYLPCAPGQQRFHLVLGTVECHPSVSPTTRSRVAALCPANPATTLDMPRDNVFEFQRKDMLSLSLFPDDVILLAILSNIVLRRTALLVTEDGKVLLLNPGRDLSNMMPKLNLPRVITDRVLLAGVGVSSLTETQWQSIGAVVDMGGGLHVAGARSRENDRDGEQMLEGIGPWVLRYRYPFIPAVSESQNRSIFFSACADLASLDLSASTACLSSSPASLFDWRSSKFKTQVQPLDYKTLFRADRTYLLVGLSSDLGLSLCRWMVANGARHVAIASRHAPEQIGSDLYLSLVNDMHRAGAYLTVIRCDATKRASLKAAVRELTVHPHMPPIAGVAHGAMVLEDKLFADMTVSDLEKVIAPKALGATHLDELFSDVGGKEPLDFFVMMSSTACVIGNISQSNYHAGNMFMAALARRRRARGLPASVLHLSAVVGVGYVHRLPGRAREITNTFAMLHEEDLHLAFGEAVAAGWPGSGADCEVICTLKTKSKNEKKKTGGVGTAAGGKDAATATVNNWLDSPRFSALVENDGPESDAGADGNGSAAAATVKVTDLGAALRAVPASDQAQAAQLIHASFVRKLENALRKGAGTIDVQASMSAVGLDSVLAVEMRFWFLKAIMVEIPVLKIMNQSVSQISEHAASEYMAQREAK</sequence>
<keyword evidence="3" id="KW-0489">Methyltransferase</keyword>
<keyword evidence="5" id="KW-0560">Oxidoreductase</keyword>
<feature type="active site" description="Proton acceptor; for dehydratase activity" evidence="7">
    <location>
        <position position="1076"/>
    </location>
</feature>
<evidence type="ECO:0000256" key="8">
    <source>
        <dbReference type="SAM" id="MobiDB-lite"/>
    </source>
</evidence>
<evidence type="ECO:0000259" key="9">
    <source>
        <dbReference type="PROSITE" id="PS52004"/>
    </source>
</evidence>
<dbReference type="Gene3D" id="3.40.50.150">
    <property type="entry name" value="Vaccinia Virus protein VP39"/>
    <property type="match status" value="1"/>
</dbReference>
<evidence type="ECO:0000256" key="3">
    <source>
        <dbReference type="ARBA" id="ARBA00022603"/>
    </source>
</evidence>
<dbReference type="InterPro" id="IPR029063">
    <property type="entry name" value="SAM-dependent_MTases_sf"/>
</dbReference>
<dbReference type="Gene3D" id="3.40.366.10">
    <property type="entry name" value="Malonyl-Coenzyme A Acyl Carrier Protein, domain 2"/>
    <property type="match status" value="1"/>
</dbReference>
<dbReference type="InterPro" id="IPR006162">
    <property type="entry name" value="Ppantetheine_attach_site"/>
</dbReference>
<dbReference type="GO" id="GO:0004312">
    <property type="term" value="F:fatty acid synthase activity"/>
    <property type="evidence" value="ECO:0007669"/>
    <property type="project" value="TreeGrafter"/>
</dbReference>
<feature type="region of interest" description="N-terminal hotdog fold" evidence="7">
    <location>
        <begin position="1044"/>
        <end position="1201"/>
    </location>
</feature>
<dbReference type="InterPro" id="IPR016039">
    <property type="entry name" value="Thiolase-like"/>
</dbReference>
<dbReference type="Gene3D" id="3.40.50.720">
    <property type="entry name" value="NAD(P)-binding Rossmann-like Domain"/>
    <property type="match status" value="1"/>
</dbReference>
<dbReference type="InterPro" id="IPR014030">
    <property type="entry name" value="Ketoacyl_synth_N"/>
</dbReference>
<dbReference type="InterPro" id="IPR036736">
    <property type="entry name" value="ACP-like_sf"/>
</dbReference>
<dbReference type="SUPFAM" id="SSF53901">
    <property type="entry name" value="Thiolase-like"/>
    <property type="match status" value="1"/>
</dbReference>
<keyword evidence="12" id="KW-1185">Reference proteome</keyword>
<proteinExistence type="predicted"/>
<feature type="region of interest" description="Disordered" evidence="8">
    <location>
        <begin position="9"/>
        <end position="39"/>
    </location>
</feature>
<dbReference type="Pfam" id="PF02801">
    <property type="entry name" value="Ketoacyl-synt_C"/>
    <property type="match status" value="1"/>
</dbReference>
<dbReference type="InterPro" id="IPR050091">
    <property type="entry name" value="PKS_NRPS_Biosynth_Enz"/>
</dbReference>
<dbReference type="Pfam" id="PF14765">
    <property type="entry name" value="PS-DH"/>
    <property type="match status" value="1"/>
</dbReference>
<evidence type="ECO:0000256" key="7">
    <source>
        <dbReference type="PROSITE-ProRule" id="PRU01363"/>
    </source>
</evidence>
<comment type="caution">
    <text evidence="11">The sequence shown here is derived from an EMBL/GenBank/DDBJ whole genome shotgun (WGS) entry which is preliminary data.</text>
</comment>
<dbReference type="PROSITE" id="PS00012">
    <property type="entry name" value="PHOSPHOPANTETHEINE"/>
    <property type="match status" value="1"/>
</dbReference>
<dbReference type="InterPro" id="IPR013968">
    <property type="entry name" value="PKS_KR"/>
</dbReference>
<evidence type="ECO:0000256" key="6">
    <source>
        <dbReference type="ARBA" id="ARBA00023268"/>
    </source>
</evidence>
<dbReference type="InterPro" id="IPR049900">
    <property type="entry name" value="PKS_mFAS_DH"/>
</dbReference>
<feature type="region of interest" description="Disordered" evidence="8">
    <location>
        <begin position="343"/>
        <end position="372"/>
    </location>
</feature>
<dbReference type="CDD" id="cd00833">
    <property type="entry name" value="PKS"/>
    <property type="match status" value="1"/>
</dbReference>
<accession>A0A166PS92</accession>
<organism evidence="11 12">
    <name type="scientific">Colletotrichum incanum</name>
    <name type="common">Soybean anthracnose fungus</name>
    <dbReference type="NCBI Taxonomy" id="1573173"/>
    <lineage>
        <taxon>Eukaryota</taxon>
        <taxon>Fungi</taxon>
        <taxon>Dikarya</taxon>
        <taxon>Ascomycota</taxon>
        <taxon>Pezizomycotina</taxon>
        <taxon>Sordariomycetes</taxon>
        <taxon>Hypocreomycetidae</taxon>
        <taxon>Glomerellales</taxon>
        <taxon>Glomerellaceae</taxon>
        <taxon>Colletotrichum</taxon>
        <taxon>Colletotrichum spaethianum species complex</taxon>
    </lineage>
</organism>
<dbReference type="Proteomes" id="UP000076584">
    <property type="component" value="Unassembled WGS sequence"/>
</dbReference>
<dbReference type="Pfam" id="PF16197">
    <property type="entry name" value="KAsynt_C_assoc"/>
    <property type="match status" value="1"/>
</dbReference>
<feature type="domain" description="PKS/mFAS DH" evidence="10">
    <location>
        <begin position="1044"/>
        <end position="1386"/>
    </location>
</feature>
<name>A0A166PS92_COLIC</name>
<dbReference type="Gene3D" id="3.10.129.110">
    <property type="entry name" value="Polyketide synthase dehydratase"/>
    <property type="match status" value="1"/>
</dbReference>
<evidence type="ECO:0000313" key="12">
    <source>
        <dbReference type="Proteomes" id="UP000076584"/>
    </source>
</evidence>
<dbReference type="InterPro" id="IPR016036">
    <property type="entry name" value="Malonyl_transacylase_ACP-bd"/>
</dbReference>
<dbReference type="STRING" id="1573173.A0A166PS92"/>
<dbReference type="OrthoDB" id="329835at2759"/>
<dbReference type="Pfam" id="PF08659">
    <property type="entry name" value="KR"/>
    <property type="match status" value="1"/>
</dbReference>
<dbReference type="InterPro" id="IPR014043">
    <property type="entry name" value="Acyl_transferase_dom"/>
</dbReference>
<dbReference type="InterPro" id="IPR049551">
    <property type="entry name" value="PKS_DH_C"/>
</dbReference>
<feature type="domain" description="Ketosynthase family 3 (KS3)" evidence="9">
    <location>
        <begin position="46"/>
        <end position="492"/>
    </location>
</feature>
<dbReference type="GO" id="GO:0016491">
    <property type="term" value="F:oxidoreductase activity"/>
    <property type="evidence" value="ECO:0007669"/>
    <property type="project" value="UniProtKB-KW"/>
</dbReference>
<dbReference type="InterPro" id="IPR018201">
    <property type="entry name" value="Ketoacyl_synth_AS"/>
</dbReference>
<evidence type="ECO:0000256" key="1">
    <source>
        <dbReference type="ARBA" id="ARBA00022450"/>
    </source>
</evidence>
<dbReference type="InterPro" id="IPR016035">
    <property type="entry name" value="Acyl_Trfase/lysoPLipase"/>
</dbReference>
<keyword evidence="1" id="KW-0596">Phosphopantetheine</keyword>
<dbReference type="SMART" id="SM00826">
    <property type="entry name" value="PKS_DH"/>
    <property type="match status" value="1"/>
</dbReference>
<dbReference type="SUPFAM" id="SSF52151">
    <property type="entry name" value="FabD/lysophospholipase-like"/>
    <property type="match status" value="1"/>
</dbReference>
<dbReference type="InterPro" id="IPR020807">
    <property type="entry name" value="PKS_DH"/>
</dbReference>
<dbReference type="InterPro" id="IPR057326">
    <property type="entry name" value="KR_dom"/>
</dbReference>
<evidence type="ECO:0000259" key="10">
    <source>
        <dbReference type="PROSITE" id="PS52019"/>
    </source>
</evidence>
<gene>
    <name evidence="11" type="ORF">CI238_12352</name>
</gene>
<evidence type="ECO:0000313" key="11">
    <source>
        <dbReference type="EMBL" id="KZL67111.1"/>
    </source>
</evidence>
<dbReference type="InterPro" id="IPR014031">
    <property type="entry name" value="Ketoacyl_synth_C"/>
</dbReference>
<dbReference type="EMBL" id="LFIW01002550">
    <property type="protein sequence ID" value="KZL67111.1"/>
    <property type="molecule type" value="Genomic_DNA"/>
</dbReference>
<protein>
    <submittedName>
        <fullName evidence="11">Pks-nrps protein</fullName>
    </submittedName>
</protein>
<dbReference type="PROSITE" id="PS00606">
    <property type="entry name" value="KS3_1"/>
    <property type="match status" value="1"/>
</dbReference>
<dbReference type="SUPFAM" id="SSF53335">
    <property type="entry name" value="S-adenosyl-L-methionine-dependent methyltransferases"/>
    <property type="match status" value="1"/>
</dbReference>
<dbReference type="PROSITE" id="PS52004">
    <property type="entry name" value="KS3_2"/>
    <property type="match status" value="1"/>
</dbReference>
<dbReference type="Pfam" id="PF08242">
    <property type="entry name" value="Methyltransf_12"/>
    <property type="match status" value="1"/>
</dbReference>
<keyword evidence="6" id="KW-0511">Multifunctional enzyme</keyword>
<dbReference type="PANTHER" id="PTHR43775">
    <property type="entry name" value="FATTY ACID SYNTHASE"/>
    <property type="match status" value="1"/>
</dbReference>
<evidence type="ECO:0000256" key="2">
    <source>
        <dbReference type="ARBA" id="ARBA00022553"/>
    </source>
</evidence>
<dbReference type="Gene3D" id="3.40.47.10">
    <property type="match status" value="1"/>
</dbReference>
<dbReference type="GO" id="GO:0044550">
    <property type="term" value="P:secondary metabolite biosynthetic process"/>
    <property type="evidence" value="ECO:0007669"/>
    <property type="project" value="TreeGrafter"/>
</dbReference>
<dbReference type="PROSITE" id="PS52019">
    <property type="entry name" value="PKS_MFAS_DH"/>
    <property type="match status" value="1"/>
</dbReference>
<feature type="active site" description="Proton donor; for dehydratase activity" evidence="7">
    <location>
        <position position="1295"/>
    </location>
</feature>
<dbReference type="SMART" id="SM00827">
    <property type="entry name" value="PKS_AT"/>
    <property type="match status" value="1"/>
</dbReference>
<dbReference type="SMART" id="SM00822">
    <property type="entry name" value="PKS_KR"/>
    <property type="match status" value="1"/>
</dbReference>
<dbReference type="InterPro" id="IPR020841">
    <property type="entry name" value="PKS_Beta-ketoAc_synthase_dom"/>
</dbReference>
<dbReference type="Pfam" id="PF00109">
    <property type="entry name" value="ketoacyl-synt"/>
    <property type="match status" value="1"/>
</dbReference>
<dbReference type="PANTHER" id="PTHR43775:SF20">
    <property type="entry name" value="HYBRID PKS-NRPS SYNTHETASE APDA"/>
    <property type="match status" value="1"/>
</dbReference>
<dbReference type="SMART" id="SM00825">
    <property type="entry name" value="PKS_KS"/>
    <property type="match status" value="1"/>
</dbReference>